<name>A0A9P8V1Z4_9PEZI</name>
<dbReference type="SMART" id="SM00066">
    <property type="entry name" value="GAL4"/>
    <property type="match status" value="1"/>
</dbReference>
<evidence type="ECO:0000259" key="9">
    <source>
        <dbReference type="PROSITE" id="PS50048"/>
    </source>
</evidence>
<dbReference type="GO" id="GO:0003677">
    <property type="term" value="F:DNA binding"/>
    <property type="evidence" value="ECO:0007669"/>
    <property type="project" value="UniProtKB-KW"/>
</dbReference>
<dbReference type="GO" id="GO:0006351">
    <property type="term" value="P:DNA-templated transcription"/>
    <property type="evidence" value="ECO:0007669"/>
    <property type="project" value="InterPro"/>
</dbReference>
<accession>A0A9P8V1Z4</accession>
<evidence type="ECO:0000313" key="10">
    <source>
        <dbReference type="EMBL" id="KAH6663999.1"/>
    </source>
</evidence>
<dbReference type="CDD" id="cd00067">
    <property type="entry name" value="GAL4"/>
    <property type="match status" value="1"/>
</dbReference>
<organism evidence="10 11">
    <name type="scientific">Plectosphaerella plurivora</name>
    <dbReference type="NCBI Taxonomy" id="936078"/>
    <lineage>
        <taxon>Eukaryota</taxon>
        <taxon>Fungi</taxon>
        <taxon>Dikarya</taxon>
        <taxon>Ascomycota</taxon>
        <taxon>Pezizomycotina</taxon>
        <taxon>Sordariomycetes</taxon>
        <taxon>Hypocreomycetidae</taxon>
        <taxon>Glomerellales</taxon>
        <taxon>Plectosphaerellaceae</taxon>
        <taxon>Plectosphaerella</taxon>
    </lineage>
</organism>
<feature type="compositionally biased region" description="Polar residues" evidence="8">
    <location>
        <begin position="123"/>
        <end position="133"/>
    </location>
</feature>
<dbReference type="OrthoDB" id="4834563at2759"/>
<dbReference type="SMART" id="SM00906">
    <property type="entry name" value="Fungal_trans"/>
    <property type="match status" value="1"/>
</dbReference>
<dbReference type="CDD" id="cd12148">
    <property type="entry name" value="fungal_TF_MHR"/>
    <property type="match status" value="1"/>
</dbReference>
<dbReference type="Pfam" id="PF04082">
    <property type="entry name" value="Fungal_trans"/>
    <property type="match status" value="1"/>
</dbReference>
<evidence type="ECO:0000256" key="5">
    <source>
        <dbReference type="ARBA" id="ARBA00023125"/>
    </source>
</evidence>
<feature type="compositionally biased region" description="Polar residues" evidence="8">
    <location>
        <begin position="89"/>
        <end position="99"/>
    </location>
</feature>
<keyword evidence="2" id="KW-0479">Metal-binding</keyword>
<dbReference type="GO" id="GO:0005634">
    <property type="term" value="C:nucleus"/>
    <property type="evidence" value="ECO:0007669"/>
    <property type="project" value="UniProtKB-SubCell"/>
</dbReference>
<dbReference type="EMBL" id="JAGSXJ010000041">
    <property type="protein sequence ID" value="KAH6663999.1"/>
    <property type="molecule type" value="Genomic_DNA"/>
</dbReference>
<evidence type="ECO:0000256" key="3">
    <source>
        <dbReference type="ARBA" id="ARBA00022833"/>
    </source>
</evidence>
<feature type="region of interest" description="Disordered" evidence="8">
    <location>
        <begin position="72"/>
        <end position="205"/>
    </location>
</feature>
<dbReference type="Proteomes" id="UP000770015">
    <property type="component" value="Unassembled WGS sequence"/>
</dbReference>
<evidence type="ECO:0000256" key="2">
    <source>
        <dbReference type="ARBA" id="ARBA00022723"/>
    </source>
</evidence>
<dbReference type="PROSITE" id="PS50048">
    <property type="entry name" value="ZN2_CY6_FUNGAL_2"/>
    <property type="match status" value="1"/>
</dbReference>
<evidence type="ECO:0000256" key="1">
    <source>
        <dbReference type="ARBA" id="ARBA00004123"/>
    </source>
</evidence>
<feature type="compositionally biased region" description="Low complexity" evidence="8">
    <location>
        <begin position="107"/>
        <end position="117"/>
    </location>
</feature>
<dbReference type="InterPro" id="IPR001138">
    <property type="entry name" value="Zn2Cys6_DnaBD"/>
</dbReference>
<gene>
    <name evidence="10" type="ORF">F5X68DRAFT_217999</name>
</gene>
<dbReference type="PROSITE" id="PS00463">
    <property type="entry name" value="ZN2_CY6_FUNGAL_1"/>
    <property type="match status" value="1"/>
</dbReference>
<dbReference type="SUPFAM" id="SSF57701">
    <property type="entry name" value="Zn2/Cys6 DNA-binding domain"/>
    <property type="match status" value="1"/>
</dbReference>
<reference evidence="10" key="1">
    <citation type="journal article" date="2021" name="Nat. Commun.">
        <title>Genetic determinants of endophytism in the Arabidopsis root mycobiome.</title>
        <authorList>
            <person name="Mesny F."/>
            <person name="Miyauchi S."/>
            <person name="Thiergart T."/>
            <person name="Pickel B."/>
            <person name="Atanasova L."/>
            <person name="Karlsson M."/>
            <person name="Huettel B."/>
            <person name="Barry K.W."/>
            <person name="Haridas S."/>
            <person name="Chen C."/>
            <person name="Bauer D."/>
            <person name="Andreopoulos W."/>
            <person name="Pangilinan J."/>
            <person name="LaButti K."/>
            <person name="Riley R."/>
            <person name="Lipzen A."/>
            <person name="Clum A."/>
            <person name="Drula E."/>
            <person name="Henrissat B."/>
            <person name="Kohler A."/>
            <person name="Grigoriev I.V."/>
            <person name="Martin F.M."/>
            <person name="Hacquard S."/>
        </authorList>
    </citation>
    <scope>NUCLEOTIDE SEQUENCE</scope>
    <source>
        <strain evidence="10">MPI-SDFR-AT-0117</strain>
    </source>
</reference>
<dbReference type="InterPro" id="IPR007219">
    <property type="entry name" value="XnlR_reg_dom"/>
</dbReference>
<feature type="region of interest" description="Disordered" evidence="8">
    <location>
        <begin position="726"/>
        <end position="754"/>
    </location>
</feature>
<keyword evidence="7" id="KW-0539">Nucleus</keyword>
<dbReference type="GO" id="GO:0000981">
    <property type="term" value="F:DNA-binding transcription factor activity, RNA polymerase II-specific"/>
    <property type="evidence" value="ECO:0007669"/>
    <property type="project" value="InterPro"/>
</dbReference>
<evidence type="ECO:0000256" key="6">
    <source>
        <dbReference type="ARBA" id="ARBA00023163"/>
    </source>
</evidence>
<keyword evidence="11" id="KW-1185">Reference proteome</keyword>
<evidence type="ECO:0000256" key="7">
    <source>
        <dbReference type="ARBA" id="ARBA00023242"/>
    </source>
</evidence>
<dbReference type="GO" id="GO:0008270">
    <property type="term" value="F:zinc ion binding"/>
    <property type="evidence" value="ECO:0007669"/>
    <property type="project" value="InterPro"/>
</dbReference>
<keyword evidence="4" id="KW-0805">Transcription regulation</keyword>
<dbReference type="AlphaFoldDB" id="A0A9P8V1Z4"/>
<dbReference type="PANTHER" id="PTHR31313:SF77">
    <property type="entry name" value="ZN(II)2CYS6 TRANSCRIPTION FACTOR (EUROFUNG)"/>
    <property type="match status" value="1"/>
</dbReference>
<dbReference type="Gene3D" id="4.10.240.10">
    <property type="entry name" value="Zn(2)-C6 fungal-type DNA-binding domain"/>
    <property type="match status" value="1"/>
</dbReference>
<proteinExistence type="predicted"/>
<dbReference type="InterPro" id="IPR036864">
    <property type="entry name" value="Zn2-C6_fun-type_DNA-bd_sf"/>
</dbReference>
<feature type="compositionally biased region" description="Low complexity" evidence="8">
    <location>
        <begin position="76"/>
        <end position="88"/>
    </location>
</feature>
<evidence type="ECO:0000256" key="4">
    <source>
        <dbReference type="ARBA" id="ARBA00023015"/>
    </source>
</evidence>
<sequence>MGATKHVTSACLNCRRRKVKCDGNDECSNCTMADLKCVYNAEADMRRVSAKKVITDLRSRVAELERILRENRIDQPSPNVTSPSVTSSAAGNQWATDQDGNPDADENAGSSANASNSVHVATVTMTPLSTDKPGQSAEPDHDASRSPAALFTSHDRAGEANSQPPSHTAPPHTLDDPGVNIGDGSHDDLDAGFMSLGQETSPQDLNPPMPPSLGFDSLPTTPTESEGDITDILAARVGALRIAEDGELRYYGPTSNLHVHPNGCQSLSRSTIRHVETEGLGVLERLGLAHEVPLETEDHLARLYFSWEDPAIHVVDEATFFAEKENTVLHGKKSPYYSETLNNAICAIGANLACGEYIDLPEPAPEFFSSRAKALLDIEMDSPTVATVQALVVMSASEAAFTRDARGWLYSGMAARLSADLGLHLDVTRHRQAGVLSDRDLDIRRIAFWGVFIHEHMWSMYVGRPWSIGLGNITVPRPRVSLDYGRKWKPYPGRSGRSVIPDEGLDFPLEACTDANISLCEFMPRINTTLYSGKESDIKALVDFLTSTRDELWAWLDQLQPTLRIDTSSSNTLFVPAVLQLHMQFYATFITLYRPYLSSHFVRSGQSLASTHDQAVLLDATPGCVAAAHEIAQILRCYQRQHSLRRSNIQIVHIIFTACLVFIHDVCTRDYEEARASQSDLQFCCHALGEIGHAYGNATRALEVVILVRSEWQRLASAARPPLSGLKRRSTGMAVSATDGQGPGNGHPAKRRSFCSPRPPDIPRQATFSNPPAFSAFQMLYDDYAGHSVDMTMPLIDEDSHGSGAWGLPMNLNASLGDLVMPMAWPNSQQVQPMYVSGGANQNESIMMATEGTGEDCEVSNLLGTEFKRCPEVLLEPGRS</sequence>
<keyword evidence="5" id="KW-0238">DNA-binding</keyword>
<dbReference type="PANTHER" id="PTHR31313">
    <property type="entry name" value="TY1 ENHANCER ACTIVATOR"/>
    <property type="match status" value="1"/>
</dbReference>
<evidence type="ECO:0000313" key="11">
    <source>
        <dbReference type="Proteomes" id="UP000770015"/>
    </source>
</evidence>
<evidence type="ECO:0000256" key="8">
    <source>
        <dbReference type="SAM" id="MobiDB-lite"/>
    </source>
</evidence>
<feature type="domain" description="Zn(2)-C6 fungal-type" evidence="9">
    <location>
        <begin position="10"/>
        <end position="39"/>
    </location>
</feature>
<dbReference type="Pfam" id="PF00172">
    <property type="entry name" value="Zn_clus"/>
    <property type="match status" value="1"/>
</dbReference>
<keyword evidence="3" id="KW-0862">Zinc</keyword>
<comment type="subcellular location">
    <subcellularLocation>
        <location evidence="1">Nucleus</location>
    </subcellularLocation>
</comment>
<comment type="caution">
    <text evidence="10">The sequence shown here is derived from an EMBL/GenBank/DDBJ whole genome shotgun (WGS) entry which is preliminary data.</text>
</comment>
<keyword evidence="6" id="KW-0804">Transcription</keyword>
<dbReference type="InterPro" id="IPR051615">
    <property type="entry name" value="Transcr_Regulatory_Elem"/>
</dbReference>
<protein>
    <submittedName>
        <fullName evidence="10">Fungal-specific transcription factor domain-containing protein</fullName>
    </submittedName>
</protein>